<dbReference type="InterPro" id="IPR029058">
    <property type="entry name" value="AB_hydrolase_fold"/>
</dbReference>
<comment type="caution">
    <text evidence="3">The sequence shown here is derived from an EMBL/GenBank/DDBJ whole genome shotgun (WGS) entry which is preliminary data.</text>
</comment>
<dbReference type="SUPFAM" id="SSF53474">
    <property type="entry name" value="alpha/beta-Hydrolases"/>
    <property type="match status" value="1"/>
</dbReference>
<dbReference type="InterPro" id="IPR050266">
    <property type="entry name" value="AB_hydrolase_sf"/>
</dbReference>
<dbReference type="EMBL" id="JAVTTP010000001">
    <property type="protein sequence ID" value="MDT7828217.1"/>
    <property type="molecule type" value="Genomic_DNA"/>
</dbReference>
<dbReference type="Proteomes" id="UP001250656">
    <property type="component" value="Unassembled WGS sequence"/>
</dbReference>
<organism evidence="3 4">
    <name type="scientific">Pricia mediterranea</name>
    <dbReference type="NCBI Taxonomy" id="3076079"/>
    <lineage>
        <taxon>Bacteria</taxon>
        <taxon>Pseudomonadati</taxon>
        <taxon>Bacteroidota</taxon>
        <taxon>Flavobacteriia</taxon>
        <taxon>Flavobacteriales</taxon>
        <taxon>Flavobacteriaceae</taxon>
        <taxon>Pricia</taxon>
    </lineage>
</organism>
<protein>
    <submittedName>
        <fullName evidence="3">Alpha/beta hydrolase</fullName>
    </submittedName>
</protein>
<sequence>MKISKLIQILLLLVVFVGCKTHNIRVQTQTEGRSVDQPKSVDIRGEDLHYIEQGSGEPLIFIHGTIGDYRAWISRMEPYSKNYHVVSYSRRYAWPNEQEFDSLVDYSVRIHADDLYALIQELGFEKVHLVGHSYGALTALTMTLDHPEVVQSLVLGEPPAASLVENSEKGQESFNAFMVNNLRPAADDFRADRNQEGLEHFVQGVMGADFRLAQVPPEGRQAWMDNLLELWGSAITESFLRLDPSRIKSLKVPVLLLVGNRSPQWLVEISRELDGLLPNSELVTLKNSSHGLYFENPGDADRAVMEFLEEH</sequence>
<dbReference type="Gene3D" id="3.40.50.1820">
    <property type="entry name" value="alpha/beta hydrolase"/>
    <property type="match status" value="1"/>
</dbReference>
<evidence type="ECO:0000259" key="2">
    <source>
        <dbReference type="Pfam" id="PF00561"/>
    </source>
</evidence>
<evidence type="ECO:0000313" key="4">
    <source>
        <dbReference type="Proteomes" id="UP001250656"/>
    </source>
</evidence>
<dbReference type="PROSITE" id="PS51257">
    <property type="entry name" value="PROKAR_LIPOPROTEIN"/>
    <property type="match status" value="1"/>
</dbReference>
<evidence type="ECO:0000313" key="3">
    <source>
        <dbReference type="EMBL" id="MDT7828217.1"/>
    </source>
</evidence>
<evidence type="ECO:0000256" key="1">
    <source>
        <dbReference type="ARBA" id="ARBA00022801"/>
    </source>
</evidence>
<name>A0ABU3L3G0_9FLAO</name>
<dbReference type="GO" id="GO:0016787">
    <property type="term" value="F:hydrolase activity"/>
    <property type="evidence" value="ECO:0007669"/>
    <property type="project" value="UniProtKB-KW"/>
</dbReference>
<dbReference type="Pfam" id="PF00561">
    <property type="entry name" value="Abhydrolase_1"/>
    <property type="match status" value="1"/>
</dbReference>
<proteinExistence type="predicted"/>
<dbReference type="InterPro" id="IPR000073">
    <property type="entry name" value="AB_hydrolase_1"/>
</dbReference>
<dbReference type="RefSeq" id="WP_314013411.1">
    <property type="nucleotide sequence ID" value="NZ_JAVTTP010000001.1"/>
</dbReference>
<reference evidence="3 4" key="1">
    <citation type="submission" date="2023-09" db="EMBL/GenBank/DDBJ databases">
        <title>Novel taxa isolated from Blanes Bay.</title>
        <authorList>
            <person name="Rey-Velasco X."/>
            <person name="Lucena T."/>
        </authorList>
    </citation>
    <scope>NUCLEOTIDE SEQUENCE [LARGE SCALE GENOMIC DNA]</scope>
    <source>
        <strain evidence="3 4">S334</strain>
    </source>
</reference>
<keyword evidence="4" id="KW-1185">Reference proteome</keyword>
<gene>
    <name evidence="3" type="ORF">RQM65_06040</name>
</gene>
<keyword evidence="1 3" id="KW-0378">Hydrolase</keyword>
<dbReference type="PANTHER" id="PTHR43798:SF31">
    <property type="entry name" value="AB HYDROLASE SUPERFAMILY PROTEIN YCLE"/>
    <property type="match status" value="1"/>
</dbReference>
<dbReference type="PANTHER" id="PTHR43798">
    <property type="entry name" value="MONOACYLGLYCEROL LIPASE"/>
    <property type="match status" value="1"/>
</dbReference>
<feature type="domain" description="AB hydrolase-1" evidence="2">
    <location>
        <begin position="58"/>
        <end position="297"/>
    </location>
</feature>
<accession>A0ABU3L3G0</accession>